<protein>
    <submittedName>
        <fullName evidence="1">Conjugal transfer protein TraA</fullName>
    </submittedName>
</protein>
<dbReference type="HOGENOM" id="CLU_3316125_0_0_5"/>
<gene>
    <name evidence="1" type="ordered locus">A1E_02625</name>
</gene>
<name>A8EYN6_RICCK</name>
<dbReference type="STRING" id="293613.A1E_02625"/>
<evidence type="ECO:0000313" key="2">
    <source>
        <dbReference type="Proteomes" id="UP000007056"/>
    </source>
</evidence>
<accession>A8EYN6</accession>
<reference evidence="2" key="1">
    <citation type="submission" date="2007-09" db="EMBL/GenBank/DDBJ databases">
        <title>Complete genome sequence of Rickettsia canadensis.</title>
        <authorList>
            <person name="Madan A."/>
            <person name="Fahey J."/>
            <person name="Helton E."/>
            <person name="Ketteman M."/>
            <person name="Madan A."/>
            <person name="Rodrigues S."/>
            <person name="Sanchez A."/>
            <person name="Whiting M."/>
            <person name="Dasch G."/>
            <person name="Eremeeva M."/>
        </authorList>
    </citation>
    <scope>NUCLEOTIDE SEQUENCE [LARGE SCALE GENOMIC DNA]</scope>
    <source>
        <strain evidence="2">McKiel</strain>
    </source>
</reference>
<organism evidence="1 2">
    <name type="scientific">Rickettsia canadensis (strain McKiel)</name>
    <dbReference type="NCBI Taxonomy" id="293613"/>
    <lineage>
        <taxon>Bacteria</taxon>
        <taxon>Pseudomonadati</taxon>
        <taxon>Pseudomonadota</taxon>
        <taxon>Alphaproteobacteria</taxon>
        <taxon>Rickettsiales</taxon>
        <taxon>Rickettsiaceae</taxon>
        <taxon>Rickettsieae</taxon>
        <taxon>Rickettsia</taxon>
        <taxon>belli group</taxon>
    </lineage>
</organism>
<dbReference type="Proteomes" id="UP000007056">
    <property type="component" value="Chromosome"/>
</dbReference>
<dbReference type="AlphaFoldDB" id="A8EYN6"/>
<dbReference type="KEGG" id="rcm:A1E_02625"/>
<proteinExistence type="predicted"/>
<sequence length="39" mass="4603">MPAHVDQKFKAQRVLMNKVERLETRKNSQLLKDVVYSTT</sequence>
<evidence type="ECO:0000313" key="1">
    <source>
        <dbReference type="EMBL" id="ABV73469.1"/>
    </source>
</evidence>
<dbReference type="EMBL" id="CP000409">
    <property type="protein sequence ID" value="ABV73469.1"/>
    <property type="molecule type" value="Genomic_DNA"/>
</dbReference>